<comment type="cofactor">
    <cofactor evidence="1">
        <name>Zn(2+)</name>
        <dbReference type="ChEBI" id="CHEBI:29105"/>
    </cofactor>
</comment>
<organism evidence="7">
    <name type="scientific">freshwater metagenome</name>
    <dbReference type="NCBI Taxonomy" id="449393"/>
    <lineage>
        <taxon>unclassified sequences</taxon>
        <taxon>metagenomes</taxon>
        <taxon>ecological metagenomes</taxon>
    </lineage>
</organism>
<dbReference type="InterPro" id="IPR011032">
    <property type="entry name" value="GroES-like_sf"/>
</dbReference>
<protein>
    <submittedName>
        <fullName evidence="7">Unannotated protein</fullName>
    </submittedName>
</protein>
<dbReference type="SUPFAM" id="SSF50129">
    <property type="entry name" value="GroES-like"/>
    <property type="match status" value="1"/>
</dbReference>
<keyword evidence="3" id="KW-0479">Metal-binding</keyword>
<dbReference type="SMART" id="SM00829">
    <property type="entry name" value="PKS_ER"/>
    <property type="match status" value="1"/>
</dbReference>
<evidence type="ECO:0000313" key="7">
    <source>
        <dbReference type="EMBL" id="CAB4663939.1"/>
    </source>
</evidence>
<keyword evidence="5" id="KW-0560">Oxidoreductase</keyword>
<dbReference type="InterPro" id="IPR013154">
    <property type="entry name" value="ADH-like_N"/>
</dbReference>
<dbReference type="EMBL" id="CAEZWU010000047">
    <property type="protein sequence ID" value="CAB4663939.1"/>
    <property type="molecule type" value="Genomic_DNA"/>
</dbReference>
<dbReference type="AlphaFoldDB" id="A0A6J6LSU2"/>
<dbReference type="InterPro" id="IPR020843">
    <property type="entry name" value="ER"/>
</dbReference>
<name>A0A6J6LSU2_9ZZZZ</name>
<feature type="domain" description="Enoyl reductase (ER)" evidence="6">
    <location>
        <begin position="8"/>
        <end position="331"/>
    </location>
</feature>
<evidence type="ECO:0000256" key="3">
    <source>
        <dbReference type="ARBA" id="ARBA00022723"/>
    </source>
</evidence>
<gene>
    <name evidence="7" type="ORF">UFOPK2292_00444</name>
</gene>
<dbReference type="InterPro" id="IPR036291">
    <property type="entry name" value="NAD(P)-bd_dom_sf"/>
</dbReference>
<dbReference type="GO" id="GO:0016491">
    <property type="term" value="F:oxidoreductase activity"/>
    <property type="evidence" value="ECO:0007669"/>
    <property type="project" value="UniProtKB-KW"/>
</dbReference>
<dbReference type="Pfam" id="PF08240">
    <property type="entry name" value="ADH_N"/>
    <property type="match status" value="1"/>
</dbReference>
<dbReference type="PANTHER" id="PTHR42940">
    <property type="entry name" value="ALCOHOL DEHYDROGENASE 1-RELATED"/>
    <property type="match status" value="1"/>
</dbReference>
<accession>A0A6J6LSU2</accession>
<dbReference type="Pfam" id="PF00107">
    <property type="entry name" value="ADH_zinc_N"/>
    <property type="match status" value="1"/>
</dbReference>
<evidence type="ECO:0000256" key="1">
    <source>
        <dbReference type="ARBA" id="ARBA00001947"/>
    </source>
</evidence>
<proteinExistence type="inferred from homology"/>
<evidence type="ECO:0000256" key="5">
    <source>
        <dbReference type="ARBA" id="ARBA00023002"/>
    </source>
</evidence>
<dbReference type="SUPFAM" id="SSF51735">
    <property type="entry name" value="NAD(P)-binding Rossmann-fold domains"/>
    <property type="match status" value="1"/>
</dbReference>
<dbReference type="PANTHER" id="PTHR42940:SF8">
    <property type="entry name" value="VACUOLAR PROTEIN SORTING-ASSOCIATED PROTEIN 11"/>
    <property type="match status" value="1"/>
</dbReference>
<evidence type="ECO:0000256" key="2">
    <source>
        <dbReference type="ARBA" id="ARBA00008072"/>
    </source>
</evidence>
<dbReference type="Gene3D" id="3.90.180.10">
    <property type="entry name" value="Medium-chain alcohol dehydrogenases, catalytic domain"/>
    <property type="match status" value="1"/>
</dbReference>
<dbReference type="GO" id="GO:0008270">
    <property type="term" value="F:zinc ion binding"/>
    <property type="evidence" value="ECO:0007669"/>
    <property type="project" value="InterPro"/>
</dbReference>
<keyword evidence="4" id="KW-0862">Zinc</keyword>
<dbReference type="InterPro" id="IPR013149">
    <property type="entry name" value="ADH-like_C"/>
</dbReference>
<dbReference type="Gene3D" id="3.40.50.720">
    <property type="entry name" value="NAD(P)-binding Rossmann-like Domain"/>
    <property type="match status" value="1"/>
</dbReference>
<evidence type="ECO:0000259" key="6">
    <source>
        <dbReference type="SMART" id="SM00829"/>
    </source>
</evidence>
<sequence>MLMRKLNSELSGELVEVNEVDKPRVAGPFDVVIKISASGVCRTDLHLISGLLPVGLPHVLGHENAGIVEETGSLVTTVSKGDSVICFPFISNGLTRTERQGLDTNAPNRITPGINAPGGYAEYLLTNERALIKVADDSDLCELATLTDAGLAAYRACKRASKVLEVGDTAIVIGIGGLGHLALQILRSVSPAKIIAVDNKSEALTFAKTLGIEHTCGANELTSRYHGEAKVVLDFVGTSATSADALKCLTFGGTYFVIGAEGSVTATMLDLIENEKRIEGIYVGTYSELQEVTHLATTGELQPRVQKYALQDANQALHDLLNGKITGRAVLIP</sequence>
<dbReference type="PROSITE" id="PS00059">
    <property type="entry name" value="ADH_ZINC"/>
    <property type="match status" value="1"/>
</dbReference>
<comment type="similarity">
    <text evidence="2">Belongs to the zinc-containing alcohol dehydrogenase family.</text>
</comment>
<evidence type="ECO:0000256" key="4">
    <source>
        <dbReference type="ARBA" id="ARBA00022833"/>
    </source>
</evidence>
<dbReference type="InterPro" id="IPR002328">
    <property type="entry name" value="ADH_Zn_CS"/>
</dbReference>
<reference evidence="7" key="1">
    <citation type="submission" date="2020-05" db="EMBL/GenBank/DDBJ databases">
        <authorList>
            <person name="Chiriac C."/>
            <person name="Salcher M."/>
            <person name="Ghai R."/>
            <person name="Kavagutti S V."/>
        </authorList>
    </citation>
    <scope>NUCLEOTIDE SEQUENCE</scope>
</reference>